<dbReference type="InterPro" id="IPR013320">
    <property type="entry name" value="ConA-like_dom_sf"/>
</dbReference>
<dbReference type="Pfam" id="PF17957">
    <property type="entry name" value="Big_7"/>
    <property type="match status" value="1"/>
</dbReference>
<reference evidence="2" key="1">
    <citation type="submission" date="2021-06" db="EMBL/GenBank/DDBJ databases">
        <title>44 bacteria genomes isolated from Dapeng, Shenzhen.</title>
        <authorList>
            <person name="Zheng W."/>
            <person name="Yu S."/>
            <person name="Huang Y."/>
        </authorList>
    </citation>
    <scope>NUCLEOTIDE SEQUENCE</scope>
    <source>
        <strain evidence="2">DP5N28-2</strain>
    </source>
</reference>
<organism evidence="2 3">
    <name type="scientific">Membranihabitans marinus</name>
    <dbReference type="NCBI Taxonomy" id="1227546"/>
    <lineage>
        <taxon>Bacteria</taxon>
        <taxon>Pseudomonadati</taxon>
        <taxon>Bacteroidota</taxon>
        <taxon>Saprospiria</taxon>
        <taxon>Saprospirales</taxon>
        <taxon>Saprospiraceae</taxon>
        <taxon>Membranihabitans</taxon>
    </lineage>
</organism>
<comment type="caution">
    <text evidence="2">The sequence shown here is derived from an EMBL/GenBank/DDBJ whole genome shotgun (WGS) entry which is preliminary data.</text>
</comment>
<feature type="signal peptide" evidence="1">
    <location>
        <begin position="1"/>
        <end position="21"/>
    </location>
</feature>
<dbReference type="AlphaFoldDB" id="A0A953HZQ7"/>
<dbReference type="PANTHER" id="PTHR42535:SF2">
    <property type="entry name" value="CHROMOSOME UNDETERMINED SCAFFOLD_146, WHOLE GENOME SHOTGUN SEQUENCE"/>
    <property type="match status" value="1"/>
</dbReference>
<dbReference type="GO" id="GO:0005975">
    <property type="term" value="P:carbohydrate metabolic process"/>
    <property type="evidence" value="ECO:0007669"/>
    <property type="project" value="UniProtKB-ARBA"/>
</dbReference>
<name>A0A953HZQ7_9BACT</name>
<dbReference type="Proteomes" id="UP000753961">
    <property type="component" value="Unassembled WGS sequence"/>
</dbReference>
<keyword evidence="3" id="KW-1185">Reference proteome</keyword>
<dbReference type="InterPro" id="IPR013783">
    <property type="entry name" value="Ig-like_fold"/>
</dbReference>
<evidence type="ECO:0000313" key="2">
    <source>
        <dbReference type="EMBL" id="MBY5958667.1"/>
    </source>
</evidence>
<dbReference type="Gene3D" id="2.60.120.200">
    <property type="match status" value="2"/>
</dbReference>
<dbReference type="Pfam" id="PF13385">
    <property type="entry name" value="Laminin_G_3"/>
    <property type="match status" value="2"/>
</dbReference>
<keyword evidence="1" id="KW-0732">Signal</keyword>
<dbReference type="SUPFAM" id="SSF49899">
    <property type="entry name" value="Concanavalin A-like lectins/glucanases"/>
    <property type="match status" value="2"/>
</dbReference>
<gene>
    <name evidence="2" type="ORF">KUV50_11015</name>
</gene>
<sequence>MKMTKYFLSVLSLLFVFYSCNEGIDDIIPVNPGPDETAPVVNVKYPQEGTQIRVLEEVTSIEIQFEVEDDIEIGEIELLMDGSQIASFSDFKDYRRASEAYTYENLTNGAHELTVKASDLSGKTTEKTVNFEKVSPYTSLYEGEMLYMPFNGDYIDLVNLQPATTVGNPGFAGESVIMGDGQNAYAGAEGSYLTLPGDQFHSETFSAVFWMKVDAVPDRAGILVMGPPDPNNPDKQNNRKSGFRFFRENAGGMQRFKLNVGNGEADTWVDGGAAADVDPTLNEWTHMAFTISEDKASVYINGQVVKEVDIAGIDWAGCDILSIMSGAPRFTGWSHLSDQSYMDELRLFNRALAVEEIRDIIAVESGEIINDYEPKYGEIFNMPFEEEYVDLATKTSATVIGTPGFTEGKAGKAYQGAADSYLTFPADGLLNDEFSASFWMNINADPDRAGILVIGPEDADNADYPTKQNNRTSGFRFFREKAGDNQRFKLNVGNGEKDTWVDGGEAADVDPSTGDWVHFAFTISQEKAAIYINGDLAKEQDLEGLDWTGCDILSIMSGAPRFSGWNHLSDLSALDELKIFDKALSQDDVLEIMNGE</sequence>
<proteinExistence type="predicted"/>
<evidence type="ECO:0000313" key="3">
    <source>
        <dbReference type="Proteomes" id="UP000753961"/>
    </source>
</evidence>
<protein>
    <recommendedName>
        <fullName evidence="4">Concanavalin A-like lectin/glucanases superfamily protein</fullName>
    </recommendedName>
</protein>
<dbReference type="RefSeq" id="WP_222580199.1">
    <property type="nucleotide sequence ID" value="NZ_JAHVHU010000009.1"/>
</dbReference>
<accession>A0A953HZQ7</accession>
<dbReference type="PROSITE" id="PS51257">
    <property type="entry name" value="PROKAR_LIPOPROTEIN"/>
    <property type="match status" value="1"/>
</dbReference>
<dbReference type="PANTHER" id="PTHR42535">
    <property type="entry name" value="OOKINETE PROTEIN, PUTATIVE-RELATED"/>
    <property type="match status" value="1"/>
</dbReference>
<evidence type="ECO:0000256" key="1">
    <source>
        <dbReference type="SAM" id="SignalP"/>
    </source>
</evidence>
<evidence type="ECO:0008006" key="4">
    <source>
        <dbReference type="Google" id="ProtNLM"/>
    </source>
</evidence>
<dbReference type="GO" id="GO:0004553">
    <property type="term" value="F:hydrolase activity, hydrolyzing O-glycosyl compounds"/>
    <property type="evidence" value="ECO:0007669"/>
    <property type="project" value="UniProtKB-ARBA"/>
</dbReference>
<dbReference type="EMBL" id="JAHVHU010000009">
    <property type="protein sequence ID" value="MBY5958667.1"/>
    <property type="molecule type" value="Genomic_DNA"/>
</dbReference>
<dbReference type="Gene3D" id="2.60.40.10">
    <property type="entry name" value="Immunoglobulins"/>
    <property type="match status" value="1"/>
</dbReference>
<feature type="chain" id="PRO_5037466339" description="Concanavalin A-like lectin/glucanases superfamily protein" evidence="1">
    <location>
        <begin position="22"/>
        <end position="596"/>
    </location>
</feature>